<feature type="region of interest" description="Disordered" evidence="3">
    <location>
        <begin position="1"/>
        <end position="38"/>
    </location>
</feature>
<feature type="transmembrane region" description="Helical" evidence="4">
    <location>
        <begin position="337"/>
        <end position="362"/>
    </location>
</feature>
<keyword evidence="4" id="KW-0812">Transmembrane</keyword>
<feature type="domain" description="Major facilitator superfamily (MFS) profile" evidence="5">
    <location>
        <begin position="47"/>
        <end position="427"/>
    </location>
</feature>
<gene>
    <name evidence="6" type="ORF">PHISCL_06221</name>
</gene>
<evidence type="ECO:0000313" key="7">
    <source>
        <dbReference type="Proteomes" id="UP000266188"/>
    </source>
</evidence>
<proteinExistence type="inferred from homology"/>
<dbReference type="InterPro" id="IPR020846">
    <property type="entry name" value="MFS_dom"/>
</dbReference>
<dbReference type="GO" id="GO:0022857">
    <property type="term" value="F:transmembrane transporter activity"/>
    <property type="evidence" value="ECO:0007669"/>
    <property type="project" value="InterPro"/>
</dbReference>
<feature type="transmembrane region" description="Helical" evidence="4">
    <location>
        <begin position="88"/>
        <end position="106"/>
    </location>
</feature>
<dbReference type="InterPro" id="IPR050327">
    <property type="entry name" value="Proton-linked_MCT"/>
</dbReference>
<dbReference type="GO" id="GO:0016020">
    <property type="term" value="C:membrane"/>
    <property type="evidence" value="ECO:0007669"/>
    <property type="project" value="UniProtKB-SubCell"/>
</dbReference>
<evidence type="ECO:0000313" key="6">
    <source>
        <dbReference type="EMBL" id="RJE21440.1"/>
    </source>
</evidence>
<feature type="transmembrane region" description="Helical" evidence="4">
    <location>
        <begin position="369"/>
        <end position="386"/>
    </location>
</feature>
<organism evidence="6 7">
    <name type="scientific">Aspergillus sclerotialis</name>
    <dbReference type="NCBI Taxonomy" id="2070753"/>
    <lineage>
        <taxon>Eukaryota</taxon>
        <taxon>Fungi</taxon>
        <taxon>Dikarya</taxon>
        <taxon>Ascomycota</taxon>
        <taxon>Pezizomycotina</taxon>
        <taxon>Eurotiomycetes</taxon>
        <taxon>Eurotiomycetidae</taxon>
        <taxon>Eurotiales</taxon>
        <taxon>Aspergillaceae</taxon>
        <taxon>Aspergillus</taxon>
        <taxon>Aspergillus subgen. Polypaecilum</taxon>
    </lineage>
</organism>
<evidence type="ECO:0000256" key="2">
    <source>
        <dbReference type="ARBA" id="ARBA00006727"/>
    </source>
</evidence>
<protein>
    <submittedName>
        <fullName evidence="6">Major Facilitator Superfamily</fullName>
    </submittedName>
</protein>
<name>A0A3A2ZFR4_9EURO</name>
<dbReference type="PANTHER" id="PTHR11360:SF319">
    <property type="entry name" value="MAJOR FACILITATOR SUPERFAMILY (MFS) PROFILE DOMAIN-CONTAINING PROTEIN"/>
    <property type="match status" value="1"/>
</dbReference>
<dbReference type="AlphaFoldDB" id="A0A3A2ZFR4"/>
<evidence type="ECO:0000256" key="4">
    <source>
        <dbReference type="SAM" id="Phobius"/>
    </source>
</evidence>
<feature type="transmembrane region" description="Helical" evidence="4">
    <location>
        <begin position="173"/>
        <end position="194"/>
    </location>
</feature>
<feature type="transmembrane region" description="Helical" evidence="4">
    <location>
        <begin position="47"/>
        <end position="68"/>
    </location>
</feature>
<dbReference type="PROSITE" id="PS50850">
    <property type="entry name" value="MFS"/>
    <property type="match status" value="1"/>
</dbReference>
<dbReference type="OrthoDB" id="6499973at2759"/>
<feature type="compositionally biased region" description="Polar residues" evidence="3">
    <location>
        <begin position="26"/>
        <end position="38"/>
    </location>
</feature>
<feature type="transmembrane region" description="Helical" evidence="4">
    <location>
        <begin position="406"/>
        <end position="425"/>
    </location>
</feature>
<comment type="caution">
    <text evidence="6">The sequence shown here is derived from an EMBL/GenBank/DDBJ whole genome shotgun (WGS) entry which is preliminary data.</text>
</comment>
<feature type="transmembrane region" description="Helical" evidence="4">
    <location>
        <begin position="138"/>
        <end position="161"/>
    </location>
</feature>
<sequence>MVSDVSHPQTGYGSHADFKQEERPLSRSSGTSNPSTTDVVPDSGLQAWLVAAGGSAIFFCCLGFANSFGTFGEYYLSHQLQGESPDKIAWIGSLSAFLQFASGMVGGPLFDRFGAWVIRPSAVIYVFAMMMLSLCDKYWQFMIVQGTLMGIVMGLLQFPAFAAVSQYFERNRAAALGVVVSGSSIGGIVIPIALAKMLNSSLSFGWSVRVIGFLIIPFMAFAFVTVKARLPASKTTFWLFSAYNNMKFNLLMVSLFFIFIGMFTPLFFIPTYAVSQGMSPTLAGYLLAILNAMSTFGRIIPGILADKYGRLNIFSIGAIVTGVVIFCLSSAHSNAALIVYAAVFGFVSGTIISGASAAFSLCPDNLQDIGTYMGMGMSISALGGLIGPPMNGALVKEYGSFFEVSILSGTMCLAGGFIALAAKAATPSGVFGKI</sequence>
<dbReference type="SUPFAM" id="SSF103473">
    <property type="entry name" value="MFS general substrate transporter"/>
    <property type="match status" value="1"/>
</dbReference>
<dbReference type="EMBL" id="MVGC01000228">
    <property type="protein sequence ID" value="RJE21440.1"/>
    <property type="molecule type" value="Genomic_DNA"/>
</dbReference>
<dbReference type="PANTHER" id="PTHR11360">
    <property type="entry name" value="MONOCARBOXYLATE TRANSPORTER"/>
    <property type="match status" value="1"/>
</dbReference>
<feature type="transmembrane region" description="Helical" evidence="4">
    <location>
        <begin position="206"/>
        <end position="228"/>
    </location>
</feature>
<comment type="similarity">
    <text evidence="2">Belongs to the major facilitator superfamily. Monocarboxylate porter (TC 2.A.1.13) family.</text>
</comment>
<feature type="transmembrane region" description="Helical" evidence="4">
    <location>
        <begin position="248"/>
        <end position="270"/>
    </location>
</feature>
<comment type="subcellular location">
    <subcellularLocation>
        <location evidence="1">Membrane</location>
        <topology evidence="1">Multi-pass membrane protein</topology>
    </subcellularLocation>
</comment>
<feature type="transmembrane region" description="Helical" evidence="4">
    <location>
        <begin position="311"/>
        <end position="331"/>
    </location>
</feature>
<feature type="compositionally biased region" description="Basic and acidic residues" evidence="3">
    <location>
        <begin position="16"/>
        <end position="25"/>
    </location>
</feature>
<feature type="compositionally biased region" description="Polar residues" evidence="3">
    <location>
        <begin position="1"/>
        <end position="12"/>
    </location>
</feature>
<dbReference type="Proteomes" id="UP000266188">
    <property type="component" value="Unassembled WGS sequence"/>
</dbReference>
<dbReference type="Pfam" id="PF07690">
    <property type="entry name" value="MFS_1"/>
    <property type="match status" value="1"/>
</dbReference>
<dbReference type="InterPro" id="IPR011701">
    <property type="entry name" value="MFS"/>
</dbReference>
<keyword evidence="4" id="KW-1133">Transmembrane helix</keyword>
<feature type="transmembrane region" description="Helical" evidence="4">
    <location>
        <begin position="282"/>
        <end position="304"/>
    </location>
</feature>
<reference evidence="7" key="1">
    <citation type="submission" date="2017-02" db="EMBL/GenBank/DDBJ databases">
        <authorList>
            <person name="Tafer H."/>
            <person name="Lopandic K."/>
        </authorList>
    </citation>
    <scope>NUCLEOTIDE SEQUENCE [LARGE SCALE GENOMIC DNA]</scope>
    <source>
        <strain evidence="7">CBS 366.77</strain>
    </source>
</reference>
<evidence type="ECO:0000259" key="5">
    <source>
        <dbReference type="PROSITE" id="PS50850"/>
    </source>
</evidence>
<accession>A0A3A2ZFR4</accession>
<evidence type="ECO:0000256" key="3">
    <source>
        <dbReference type="SAM" id="MobiDB-lite"/>
    </source>
</evidence>
<keyword evidence="7" id="KW-1185">Reference proteome</keyword>
<evidence type="ECO:0000256" key="1">
    <source>
        <dbReference type="ARBA" id="ARBA00004141"/>
    </source>
</evidence>
<dbReference type="Gene3D" id="1.20.1250.20">
    <property type="entry name" value="MFS general substrate transporter like domains"/>
    <property type="match status" value="2"/>
</dbReference>
<feature type="transmembrane region" description="Helical" evidence="4">
    <location>
        <begin position="113"/>
        <end position="132"/>
    </location>
</feature>
<keyword evidence="4" id="KW-0472">Membrane</keyword>
<dbReference type="InterPro" id="IPR036259">
    <property type="entry name" value="MFS_trans_sf"/>
</dbReference>